<dbReference type="InterPro" id="IPR020892">
    <property type="entry name" value="Cyclophilin-type_PPIase_CS"/>
</dbReference>
<evidence type="ECO:0000256" key="3">
    <source>
        <dbReference type="ARBA" id="ARBA00023235"/>
    </source>
</evidence>
<feature type="domain" description="PPIase cyclophilin-type" evidence="5">
    <location>
        <begin position="40"/>
        <end position="274"/>
    </location>
</feature>
<comment type="function">
    <text evidence="4">PPIases accelerate the folding of proteins. It catalyzes the cis-trans isomerization of proline imidic peptide bonds in oligopeptides.</text>
</comment>
<gene>
    <name evidence="6" type="ORF">CLV62_12456</name>
</gene>
<reference evidence="6 7" key="1">
    <citation type="submission" date="2018-03" db="EMBL/GenBank/DDBJ databases">
        <title>Genomic Encyclopedia of Archaeal and Bacterial Type Strains, Phase II (KMG-II): from individual species to whole genera.</title>
        <authorList>
            <person name="Goeker M."/>
        </authorList>
    </citation>
    <scope>NUCLEOTIDE SEQUENCE [LARGE SCALE GENOMIC DNA]</scope>
    <source>
        <strain evidence="6 7">DSM 100214</strain>
    </source>
</reference>
<comment type="catalytic activity">
    <reaction evidence="4">
        <text>[protein]-peptidylproline (omega=180) = [protein]-peptidylproline (omega=0)</text>
        <dbReference type="Rhea" id="RHEA:16237"/>
        <dbReference type="Rhea" id="RHEA-COMP:10747"/>
        <dbReference type="Rhea" id="RHEA-COMP:10748"/>
        <dbReference type="ChEBI" id="CHEBI:83833"/>
        <dbReference type="ChEBI" id="CHEBI:83834"/>
        <dbReference type="EC" id="5.2.1.8"/>
    </reaction>
</comment>
<evidence type="ECO:0000313" key="6">
    <source>
        <dbReference type="EMBL" id="PXV61901.1"/>
    </source>
</evidence>
<dbReference type="InterPro" id="IPR002130">
    <property type="entry name" value="Cyclophilin-type_PPIase_dom"/>
</dbReference>
<dbReference type="Proteomes" id="UP000247973">
    <property type="component" value="Unassembled WGS sequence"/>
</dbReference>
<dbReference type="PROSITE" id="PS50072">
    <property type="entry name" value="CSA_PPIASE_2"/>
    <property type="match status" value="1"/>
</dbReference>
<dbReference type="InterPro" id="IPR029000">
    <property type="entry name" value="Cyclophilin-like_dom_sf"/>
</dbReference>
<organism evidence="6 7">
    <name type="scientific">Dysgonomonas alginatilytica</name>
    <dbReference type="NCBI Taxonomy" id="1605892"/>
    <lineage>
        <taxon>Bacteria</taxon>
        <taxon>Pseudomonadati</taxon>
        <taxon>Bacteroidota</taxon>
        <taxon>Bacteroidia</taxon>
        <taxon>Bacteroidales</taxon>
        <taxon>Dysgonomonadaceae</taxon>
        <taxon>Dysgonomonas</taxon>
    </lineage>
</organism>
<sequence>MSAMSTLTGTIKRSATLLLFIFITMSNINSQEKDTLVVIETTFGNIKLKLYNDTPLHRDNFLKLINDSAYKDLLFHRVIKDFMIQGGDPQSRVAADGSSLGGGDLNYTVPAEFRLPTHFHKRGALAAARTGDDVNPQKESSAIQFYIVTGKKYSDKDLTKMEKERQARTVQTRFNELQIEYKSAIKDFYSSGDRDSLAEFRQRLYAEAQEEAQNNVANVFTPEQRKAYKEVGGTPKLDGAYTVFGEVVEGLDVVDQIQKVKTNASDRPIENVKMDVKIVVQ</sequence>
<dbReference type="CDD" id="cd00317">
    <property type="entry name" value="cyclophilin"/>
    <property type="match status" value="1"/>
</dbReference>
<dbReference type="EC" id="5.2.1.8" evidence="4"/>
<accession>A0A2V3PKB0</accession>
<name>A0A2V3PKB0_9BACT</name>
<keyword evidence="2 4" id="KW-0697">Rotamase</keyword>
<evidence type="ECO:0000259" key="5">
    <source>
        <dbReference type="PROSITE" id="PS50072"/>
    </source>
</evidence>
<comment type="similarity">
    <text evidence="1 4">Belongs to the cyclophilin-type PPIase family.</text>
</comment>
<dbReference type="InterPro" id="IPR044666">
    <property type="entry name" value="Cyclophilin_A-like"/>
</dbReference>
<evidence type="ECO:0000256" key="2">
    <source>
        <dbReference type="ARBA" id="ARBA00023110"/>
    </source>
</evidence>
<keyword evidence="3 4" id="KW-0413">Isomerase</keyword>
<evidence type="ECO:0000313" key="7">
    <source>
        <dbReference type="Proteomes" id="UP000247973"/>
    </source>
</evidence>
<dbReference type="PANTHER" id="PTHR45625:SF4">
    <property type="entry name" value="PEPTIDYLPROLYL ISOMERASE DOMAIN AND WD REPEAT-CONTAINING PROTEIN 1"/>
    <property type="match status" value="1"/>
</dbReference>
<dbReference type="GO" id="GO:0003755">
    <property type="term" value="F:peptidyl-prolyl cis-trans isomerase activity"/>
    <property type="evidence" value="ECO:0007669"/>
    <property type="project" value="UniProtKB-UniRule"/>
</dbReference>
<dbReference type="AlphaFoldDB" id="A0A2V3PKB0"/>
<keyword evidence="7" id="KW-1185">Reference proteome</keyword>
<dbReference type="Gene3D" id="2.40.100.10">
    <property type="entry name" value="Cyclophilin-like"/>
    <property type="match status" value="2"/>
</dbReference>
<dbReference type="PROSITE" id="PS00170">
    <property type="entry name" value="CSA_PPIASE_1"/>
    <property type="match status" value="1"/>
</dbReference>
<dbReference type="Pfam" id="PF00160">
    <property type="entry name" value="Pro_isomerase"/>
    <property type="match status" value="2"/>
</dbReference>
<protein>
    <recommendedName>
        <fullName evidence="4">Peptidyl-prolyl cis-trans isomerase</fullName>
        <shortName evidence="4">PPIase</shortName>
        <ecNumber evidence="4">5.2.1.8</ecNumber>
    </recommendedName>
</protein>
<evidence type="ECO:0000256" key="4">
    <source>
        <dbReference type="RuleBase" id="RU363019"/>
    </source>
</evidence>
<dbReference type="SUPFAM" id="SSF50891">
    <property type="entry name" value="Cyclophilin-like"/>
    <property type="match status" value="2"/>
</dbReference>
<evidence type="ECO:0000256" key="1">
    <source>
        <dbReference type="ARBA" id="ARBA00007365"/>
    </source>
</evidence>
<comment type="caution">
    <text evidence="6">The sequence shown here is derived from an EMBL/GenBank/DDBJ whole genome shotgun (WGS) entry which is preliminary data.</text>
</comment>
<proteinExistence type="inferred from homology"/>
<dbReference type="PRINTS" id="PR00153">
    <property type="entry name" value="CSAPPISMRASE"/>
</dbReference>
<dbReference type="PANTHER" id="PTHR45625">
    <property type="entry name" value="PEPTIDYL-PROLYL CIS-TRANS ISOMERASE-RELATED"/>
    <property type="match status" value="1"/>
</dbReference>
<dbReference type="EMBL" id="QICL01000024">
    <property type="protein sequence ID" value="PXV61901.1"/>
    <property type="molecule type" value="Genomic_DNA"/>
</dbReference>
<dbReference type="GO" id="GO:0006457">
    <property type="term" value="P:protein folding"/>
    <property type="evidence" value="ECO:0007669"/>
    <property type="project" value="InterPro"/>
</dbReference>